<dbReference type="CDD" id="cd00731">
    <property type="entry name" value="CheA_reg"/>
    <property type="match status" value="1"/>
</dbReference>
<gene>
    <name evidence="18" type="ORF">IOQ59_10815</name>
</gene>
<keyword evidence="10" id="KW-0902">Two-component regulatory system</keyword>
<comment type="caution">
    <text evidence="18">The sequence shown here is derived from an EMBL/GenBank/DDBJ whole genome shotgun (WGS) entry which is preliminary data.</text>
</comment>
<dbReference type="InterPro" id="IPR051315">
    <property type="entry name" value="Bact_Chemotaxis_CheA"/>
</dbReference>
<dbReference type="InterPro" id="IPR036061">
    <property type="entry name" value="CheW-like_dom_sf"/>
</dbReference>
<evidence type="ECO:0000259" key="16">
    <source>
        <dbReference type="PROSITE" id="PS50851"/>
    </source>
</evidence>
<evidence type="ECO:0000259" key="15">
    <source>
        <dbReference type="PROSITE" id="PS50109"/>
    </source>
</evidence>
<keyword evidence="13" id="KW-0175">Coiled coil</keyword>
<dbReference type="SMART" id="SM00073">
    <property type="entry name" value="HPT"/>
    <property type="match status" value="1"/>
</dbReference>
<dbReference type="SUPFAM" id="SSF47384">
    <property type="entry name" value="Homodimeric domain of signal transducing histidine kinase"/>
    <property type="match status" value="1"/>
</dbReference>
<dbReference type="InterPro" id="IPR004358">
    <property type="entry name" value="Sig_transdc_His_kin-like_C"/>
</dbReference>
<dbReference type="InterPro" id="IPR036890">
    <property type="entry name" value="HATPase_C_sf"/>
</dbReference>
<dbReference type="FunFam" id="3.30.565.10:FF:000016">
    <property type="entry name" value="Chemotaxis protein CheA, putative"/>
    <property type="match status" value="1"/>
</dbReference>
<evidence type="ECO:0000256" key="12">
    <source>
        <dbReference type="PROSITE-ProRule" id="PRU00110"/>
    </source>
</evidence>
<keyword evidence="8" id="KW-0418">Kinase</keyword>
<dbReference type="InterPro" id="IPR003594">
    <property type="entry name" value="HATPase_dom"/>
</dbReference>
<dbReference type="Gene3D" id="1.10.287.560">
    <property type="entry name" value="Histidine kinase CheA-like, homodimeric domain"/>
    <property type="match status" value="1"/>
</dbReference>
<dbReference type="SUPFAM" id="SSF47226">
    <property type="entry name" value="Histidine-containing phosphotransfer domain, HPT domain"/>
    <property type="match status" value="1"/>
</dbReference>
<dbReference type="GO" id="GO:0000155">
    <property type="term" value="F:phosphorelay sensor kinase activity"/>
    <property type="evidence" value="ECO:0007669"/>
    <property type="project" value="InterPro"/>
</dbReference>
<dbReference type="PROSITE" id="PS50109">
    <property type="entry name" value="HIS_KIN"/>
    <property type="match status" value="1"/>
</dbReference>
<comment type="function">
    <text evidence="11">Involved in the transmission of sensory signals from the chemoreceptors to the flagellar motors. CheA is autophosphorylated; it can transfer its phosphate group to either CheB or CheY.</text>
</comment>
<evidence type="ECO:0000256" key="14">
    <source>
        <dbReference type="SAM" id="MobiDB-lite"/>
    </source>
</evidence>
<accession>A0A8J7FA34</accession>
<evidence type="ECO:0000256" key="11">
    <source>
        <dbReference type="ARBA" id="ARBA00035100"/>
    </source>
</evidence>
<dbReference type="PANTHER" id="PTHR43395:SF10">
    <property type="entry name" value="CHEMOTAXIS PROTEIN CHEA"/>
    <property type="match status" value="1"/>
</dbReference>
<dbReference type="PRINTS" id="PR00344">
    <property type="entry name" value="BCTRLSENSOR"/>
</dbReference>
<keyword evidence="9" id="KW-0067">ATP-binding</keyword>
<feature type="modified residue" description="Phosphohistidine" evidence="12">
    <location>
        <position position="48"/>
    </location>
</feature>
<dbReference type="SUPFAM" id="SSF50341">
    <property type="entry name" value="CheW-like"/>
    <property type="match status" value="1"/>
</dbReference>
<feature type="coiled-coil region" evidence="13">
    <location>
        <begin position="515"/>
        <end position="542"/>
    </location>
</feature>
<dbReference type="CDD" id="cd00088">
    <property type="entry name" value="HPT"/>
    <property type="match status" value="1"/>
</dbReference>
<dbReference type="InterPro" id="IPR036641">
    <property type="entry name" value="HPT_dom_sf"/>
</dbReference>
<dbReference type="InterPro" id="IPR004105">
    <property type="entry name" value="CheA-like_dim"/>
</dbReference>
<feature type="region of interest" description="Disordered" evidence="14">
    <location>
        <begin position="442"/>
        <end position="475"/>
    </location>
</feature>
<evidence type="ECO:0000256" key="8">
    <source>
        <dbReference type="ARBA" id="ARBA00022777"/>
    </source>
</evidence>
<dbReference type="Pfam" id="PF02895">
    <property type="entry name" value="H-kinase_dim"/>
    <property type="match status" value="1"/>
</dbReference>
<comment type="catalytic activity">
    <reaction evidence="1">
        <text>ATP + protein L-histidine = ADP + protein N-phospho-L-histidine.</text>
        <dbReference type="EC" id="2.7.13.3"/>
    </reaction>
</comment>
<evidence type="ECO:0000256" key="9">
    <source>
        <dbReference type="ARBA" id="ARBA00022840"/>
    </source>
</evidence>
<dbReference type="PROSITE" id="PS50851">
    <property type="entry name" value="CHEW"/>
    <property type="match status" value="1"/>
</dbReference>
<dbReference type="RefSeq" id="WP_193953298.1">
    <property type="nucleotide sequence ID" value="NZ_JADEYS010000009.1"/>
</dbReference>
<dbReference type="Gene3D" id="2.30.30.40">
    <property type="entry name" value="SH3 Domains"/>
    <property type="match status" value="1"/>
</dbReference>
<dbReference type="Pfam" id="PF01627">
    <property type="entry name" value="Hpt"/>
    <property type="match status" value="1"/>
</dbReference>
<dbReference type="InterPro" id="IPR036097">
    <property type="entry name" value="HisK_dim/P_sf"/>
</dbReference>
<dbReference type="InterPro" id="IPR002545">
    <property type="entry name" value="CheW-lke_dom"/>
</dbReference>
<sequence>MSIDTSEFLDVLMEDSLEALSDMETSLLDLDNGGDDSELINTIFRGAHSIKGGSGMLGLDEVAGFTHLMETLLDEVREGQRKIDMPVIGLLLECVDALRGMFAAIKEGVDNDAVLIASLVERLTATLENREPVMAAPAPVTVSEPEIPKPDLQPEVQIETMLDEPLGFAEAPSEDPLLDLLDLESAASESDDDSTMNALLAPPGDFVTPGWAVQFVPDHDLFLNGFDPLDFIRQLAKLGGVDAKSDVNVLPGLARINPEQCYMAWDINVVTDVGSDAVREVFSPVASQCELIIEPLQEAHANQLRAIIAEQEAARKEQTGQDAVSYLRETVLGESSCDAVEPVMTAEDFGVTEEPVIPPADNETDLLSAMVPPPAEDAVSDINDTVAVDAGELVSDAVDSVPGSESLSAGQTAPAIEIEAPEVEATADSNAAPVSEVPAVTEVPDAQPQVKPAAKPKSKAGARAADRKANDNGGSIRVSTQKIDALINMAGELVITQAMLAQLGEKLEDSGLQEIEHLRDGLAQLERNSRELQDAVMSIRMLPISFAFSRFPRMIRDLATKFDKKVRLVTTGEQTELDKTVMEKIGDPLVHLVRNSFDHGIEMPQDRLKAGKDETGTIELNAYHQGGNIVIEVIDDGKGLDREVIIAKAREKELIGPDEQVPEDKALELIFEPGFSTAAQVSDLSGRGVGMDVVRRNIRDLGGHIELESEQGKGTRFTIRLPLTLAILDGQLVTVGNETFIVPLISIVESLQIQPEHMKTVAGQTELYHLRDEYIPVVKLNELFSIKRHNHSGAEHDLLVVVEGDGKKIGLQVDDLLGQQQAFIKSLETNFKPVTGISGATILGDGTVSLILDAGAIVRLSSNSGT</sequence>
<evidence type="ECO:0000256" key="1">
    <source>
        <dbReference type="ARBA" id="ARBA00000085"/>
    </source>
</evidence>
<dbReference type="PANTHER" id="PTHR43395">
    <property type="entry name" value="SENSOR HISTIDINE KINASE CHEA"/>
    <property type="match status" value="1"/>
</dbReference>
<dbReference type="InterPro" id="IPR008207">
    <property type="entry name" value="Sig_transdc_His_kin_Hpt_dom"/>
</dbReference>
<dbReference type="EMBL" id="JADEYS010000009">
    <property type="protein sequence ID" value="MBE9397750.1"/>
    <property type="molecule type" value="Genomic_DNA"/>
</dbReference>
<keyword evidence="5 12" id="KW-0597">Phosphoprotein</keyword>
<keyword evidence="7" id="KW-0547">Nucleotide-binding</keyword>
<evidence type="ECO:0000256" key="3">
    <source>
        <dbReference type="ARBA" id="ARBA00021495"/>
    </source>
</evidence>
<dbReference type="Pfam" id="PF02518">
    <property type="entry name" value="HATPase_c"/>
    <property type="match status" value="1"/>
</dbReference>
<evidence type="ECO:0000256" key="10">
    <source>
        <dbReference type="ARBA" id="ARBA00023012"/>
    </source>
</evidence>
<evidence type="ECO:0000256" key="4">
    <source>
        <dbReference type="ARBA" id="ARBA00022500"/>
    </source>
</evidence>
<dbReference type="Gene3D" id="1.20.120.160">
    <property type="entry name" value="HPT domain"/>
    <property type="match status" value="1"/>
</dbReference>
<dbReference type="AlphaFoldDB" id="A0A8J7FA34"/>
<evidence type="ECO:0000256" key="2">
    <source>
        <dbReference type="ARBA" id="ARBA00012438"/>
    </source>
</evidence>
<dbReference type="InterPro" id="IPR005467">
    <property type="entry name" value="His_kinase_dom"/>
</dbReference>
<keyword evidence="19" id="KW-1185">Reference proteome</keyword>
<dbReference type="SMART" id="SM01231">
    <property type="entry name" value="H-kinase_dim"/>
    <property type="match status" value="1"/>
</dbReference>
<name>A0A8J7FA34_9GAMM</name>
<reference evidence="18" key="1">
    <citation type="submission" date="2020-10" db="EMBL/GenBank/DDBJ databases">
        <title>Bacterium isolated from coastal waters sediment.</title>
        <authorList>
            <person name="Chen R.-J."/>
            <person name="Lu D.-C."/>
            <person name="Zhu K.-L."/>
            <person name="Du Z.-J."/>
        </authorList>
    </citation>
    <scope>NUCLEOTIDE SEQUENCE</scope>
    <source>
        <strain evidence="18">N1Y112</strain>
    </source>
</reference>
<feature type="domain" description="HPt" evidence="17">
    <location>
        <begin position="1"/>
        <end position="105"/>
    </location>
</feature>
<evidence type="ECO:0000256" key="13">
    <source>
        <dbReference type="SAM" id="Coils"/>
    </source>
</evidence>
<dbReference type="SMART" id="SM00387">
    <property type="entry name" value="HATPase_c"/>
    <property type="match status" value="1"/>
</dbReference>
<dbReference type="SUPFAM" id="SSF55874">
    <property type="entry name" value="ATPase domain of HSP90 chaperone/DNA topoisomerase II/histidine kinase"/>
    <property type="match status" value="1"/>
</dbReference>
<feature type="compositionally biased region" description="Low complexity" evidence="14">
    <location>
        <begin position="444"/>
        <end position="453"/>
    </location>
</feature>
<proteinExistence type="predicted"/>
<dbReference type="GO" id="GO:0006935">
    <property type="term" value="P:chemotaxis"/>
    <property type="evidence" value="ECO:0007669"/>
    <property type="project" value="UniProtKB-KW"/>
</dbReference>
<dbReference type="GO" id="GO:0005524">
    <property type="term" value="F:ATP binding"/>
    <property type="evidence" value="ECO:0007669"/>
    <property type="project" value="UniProtKB-KW"/>
</dbReference>
<keyword evidence="4" id="KW-0145">Chemotaxis</keyword>
<protein>
    <recommendedName>
        <fullName evidence="3">Chemotaxis protein CheA</fullName>
        <ecNumber evidence="2">2.7.13.3</ecNumber>
    </recommendedName>
</protein>
<dbReference type="EC" id="2.7.13.3" evidence="2"/>
<evidence type="ECO:0000313" key="18">
    <source>
        <dbReference type="EMBL" id="MBE9397750.1"/>
    </source>
</evidence>
<evidence type="ECO:0000256" key="5">
    <source>
        <dbReference type="ARBA" id="ARBA00022553"/>
    </source>
</evidence>
<dbReference type="InterPro" id="IPR037006">
    <property type="entry name" value="CheA-like_homodim_sf"/>
</dbReference>
<feature type="domain" description="Histidine kinase" evidence="15">
    <location>
        <begin position="513"/>
        <end position="725"/>
    </location>
</feature>
<evidence type="ECO:0000256" key="6">
    <source>
        <dbReference type="ARBA" id="ARBA00022679"/>
    </source>
</evidence>
<dbReference type="Proteomes" id="UP000640333">
    <property type="component" value="Unassembled WGS sequence"/>
</dbReference>
<dbReference type="Gene3D" id="3.30.565.10">
    <property type="entry name" value="Histidine kinase-like ATPase, C-terminal domain"/>
    <property type="match status" value="1"/>
</dbReference>
<dbReference type="Pfam" id="PF01584">
    <property type="entry name" value="CheW"/>
    <property type="match status" value="1"/>
</dbReference>
<dbReference type="GO" id="GO:0005737">
    <property type="term" value="C:cytoplasm"/>
    <property type="evidence" value="ECO:0007669"/>
    <property type="project" value="InterPro"/>
</dbReference>
<dbReference type="SMART" id="SM00260">
    <property type="entry name" value="CheW"/>
    <property type="match status" value="1"/>
</dbReference>
<dbReference type="CDD" id="cd16916">
    <property type="entry name" value="HATPase_CheA-like"/>
    <property type="match status" value="1"/>
</dbReference>
<evidence type="ECO:0000313" key="19">
    <source>
        <dbReference type="Proteomes" id="UP000640333"/>
    </source>
</evidence>
<evidence type="ECO:0000256" key="7">
    <source>
        <dbReference type="ARBA" id="ARBA00022741"/>
    </source>
</evidence>
<feature type="domain" description="CheW-like" evidence="16">
    <location>
        <begin position="727"/>
        <end position="863"/>
    </location>
</feature>
<dbReference type="PROSITE" id="PS50894">
    <property type="entry name" value="HPT"/>
    <property type="match status" value="1"/>
</dbReference>
<organism evidence="18 19">
    <name type="scientific">Pontibacterium sinense</name>
    <dbReference type="NCBI Taxonomy" id="2781979"/>
    <lineage>
        <taxon>Bacteria</taxon>
        <taxon>Pseudomonadati</taxon>
        <taxon>Pseudomonadota</taxon>
        <taxon>Gammaproteobacteria</taxon>
        <taxon>Oceanospirillales</taxon>
        <taxon>Oceanospirillaceae</taxon>
        <taxon>Pontibacterium</taxon>
    </lineage>
</organism>
<evidence type="ECO:0000259" key="17">
    <source>
        <dbReference type="PROSITE" id="PS50894"/>
    </source>
</evidence>
<keyword evidence="6" id="KW-0808">Transferase</keyword>